<comment type="caution">
    <text evidence="1">The sequence shown here is derived from an EMBL/GenBank/DDBJ whole genome shotgun (WGS) entry which is preliminary data.</text>
</comment>
<evidence type="ECO:0000313" key="1">
    <source>
        <dbReference type="EMBL" id="MBA0877816.1"/>
    </source>
</evidence>
<accession>A0A7J9N3Z7</accession>
<name>A0A7J9N3Z7_GOSSC</name>
<protein>
    <submittedName>
        <fullName evidence="1">Uncharacterized protein</fullName>
    </submittedName>
</protein>
<dbReference type="AlphaFoldDB" id="A0A7J9N3Z7"/>
<sequence>MRKTSSGEPRGCFQMRSDTDVLFLIGSLCLEFRELLVIPHC</sequence>
<keyword evidence="2" id="KW-1185">Reference proteome</keyword>
<reference evidence="1 2" key="1">
    <citation type="journal article" date="2019" name="Genome Biol. Evol.">
        <title>Insights into the evolution of the New World diploid cottons (Gossypium, subgenus Houzingenia) based on genome sequencing.</title>
        <authorList>
            <person name="Grover C.E."/>
            <person name="Arick M.A. 2nd"/>
            <person name="Thrash A."/>
            <person name="Conover J.L."/>
            <person name="Sanders W.S."/>
            <person name="Peterson D.G."/>
            <person name="Frelichowski J.E."/>
            <person name="Scheffler J.A."/>
            <person name="Scheffler B.E."/>
            <person name="Wendel J.F."/>
        </authorList>
    </citation>
    <scope>NUCLEOTIDE SEQUENCE [LARGE SCALE GENOMIC DNA]</scope>
    <source>
        <strain evidence="1">1</strain>
        <tissue evidence="1">Leaf</tissue>
    </source>
</reference>
<dbReference type="EMBL" id="JABFAF010269458">
    <property type="protein sequence ID" value="MBA0877816.1"/>
    <property type="molecule type" value="Genomic_DNA"/>
</dbReference>
<evidence type="ECO:0000313" key="2">
    <source>
        <dbReference type="Proteomes" id="UP000593576"/>
    </source>
</evidence>
<dbReference type="Proteomes" id="UP000593576">
    <property type="component" value="Unassembled WGS sequence"/>
</dbReference>
<organism evidence="1 2">
    <name type="scientific">Gossypium schwendimanii</name>
    <name type="common">Cotton</name>
    <dbReference type="NCBI Taxonomy" id="34291"/>
    <lineage>
        <taxon>Eukaryota</taxon>
        <taxon>Viridiplantae</taxon>
        <taxon>Streptophyta</taxon>
        <taxon>Embryophyta</taxon>
        <taxon>Tracheophyta</taxon>
        <taxon>Spermatophyta</taxon>
        <taxon>Magnoliopsida</taxon>
        <taxon>eudicotyledons</taxon>
        <taxon>Gunneridae</taxon>
        <taxon>Pentapetalae</taxon>
        <taxon>rosids</taxon>
        <taxon>malvids</taxon>
        <taxon>Malvales</taxon>
        <taxon>Malvaceae</taxon>
        <taxon>Malvoideae</taxon>
        <taxon>Gossypium</taxon>
    </lineage>
</organism>
<proteinExistence type="predicted"/>
<gene>
    <name evidence="1" type="ORF">Goshw_001338</name>
</gene>